<keyword evidence="1" id="KW-1133">Transmembrane helix</keyword>
<evidence type="ECO:0000256" key="1">
    <source>
        <dbReference type="SAM" id="Phobius"/>
    </source>
</evidence>
<sequence length="43" mass="5202">MVETLTSFFSMMSQRDRILIPVFFLSSAFVLFCFCFFLYNFRV</sequence>
<dbReference type="Proteomes" id="UP001295469">
    <property type="component" value="Chromosome A04"/>
</dbReference>
<gene>
    <name evidence="2" type="ORF">DARMORV10_A04P35210.1</name>
</gene>
<name>A0A817AZC7_BRANA</name>
<dbReference type="EMBL" id="HG994358">
    <property type="protein sequence ID" value="CAF2305158.1"/>
    <property type="molecule type" value="Genomic_DNA"/>
</dbReference>
<feature type="transmembrane region" description="Helical" evidence="1">
    <location>
        <begin position="18"/>
        <end position="39"/>
    </location>
</feature>
<dbReference type="AlphaFoldDB" id="A0A817AZC7"/>
<protein>
    <submittedName>
        <fullName evidence="2">(rape) hypothetical protein</fullName>
    </submittedName>
</protein>
<accession>A0A817AZC7</accession>
<keyword evidence="1" id="KW-0472">Membrane</keyword>
<evidence type="ECO:0000313" key="2">
    <source>
        <dbReference type="EMBL" id="CAF2305158.1"/>
    </source>
</evidence>
<keyword evidence="1" id="KW-0812">Transmembrane</keyword>
<reference evidence="2" key="1">
    <citation type="submission" date="2021-01" db="EMBL/GenBank/DDBJ databases">
        <authorList>
            <consortium name="Genoscope - CEA"/>
            <person name="William W."/>
        </authorList>
    </citation>
    <scope>NUCLEOTIDE SEQUENCE</scope>
</reference>
<organism evidence="2">
    <name type="scientific">Brassica napus</name>
    <name type="common">Rape</name>
    <dbReference type="NCBI Taxonomy" id="3708"/>
    <lineage>
        <taxon>Eukaryota</taxon>
        <taxon>Viridiplantae</taxon>
        <taxon>Streptophyta</taxon>
        <taxon>Embryophyta</taxon>
        <taxon>Tracheophyta</taxon>
        <taxon>Spermatophyta</taxon>
        <taxon>Magnoliopsida</taxon>
        <taxon>eudicotyledons</taxon>
        <taxon>Gunneridae</taxon>
        <taxon>Pentapetalae</taxon>
        <taxon>rosids</taxon>
        <taxon>malvids</taxon>
        <taxon>Brassicales</taxon>
        <taxon>Brassicaceae</taxon>
        <taxon>Brassiceae</taxon>
        <taxon>Brassica</taxon>
    </lineage>
</organism>
<proteinExistence type="predicted"/>